<dbReference type="OrthoDB" id="7451790at2759"/>
<keyword evidence="4" id="KW-0963">Cytoplasm</keyword>
<gene>
    <name evidence="12" type="ORF">SKAU_G00231440</name>
</gene>
<dbReference type="InterPro" id="IPR013098">
    <property type="entry name" value="Ig_I-set"/>
</dbReference>
<comment type="caution">
    <text evidence="12">The sequence shown here is derived from an EMBL/GenBank/DDBJ whole genome shotgun (WGS) entry which is preliminary data.</text>
</comment>
<dbReference type="InterPro" id="IPR001611">
    <property type="entry name" value="Leu-rich_rpt"/>
</dbReference>
<keyword evidence="13" id="KW-1185">Reference proteome</keyword>
<evidence type="ECO:0000313" key="13">
    <source>
        <dbReference type="Proteomes" id="UP001152622"/>
    </source>
</evidence>
<dbReference type="Pfam" id="PF07679">
    <property type="entry name" value="I-set"/>
    <property type="match status" value="2"/>
</dbReference>
<dbReference type="Pfam" id="PF15904">
    <property type="entry name" value="LIP1"/>
    <property type="match status" value="1"/>
</dbReference>
<dbReference type="InterPro" id="IPR057288">
    <property type="entry name" value="PH_PLEKHM2"/>
</dbReference>
<dbReference type="SUPFAM" id="SSF48726">
    <property type="entry name" value="Immunoglobulin"/>
    <property type="match status" value="2"/>
</dbReference>
<dbReference type="SMART" id="SM00408">
    <property type="entry name" value="IGc2"/>
    <property type="match status" value="2"/>
</dbReference>
<keyword evidence="8" id="KW-1015">Disulfide bond</keyword>
<evidence type="ECO:0000256" key="9">
    <source>
        <dbReference type="ARBA" id="ARBA00023319"/>
    </source>
</evidence>
<evidence type="ECO:0000313" key="12">
    <source>
        <dbReference type="EMBL" id="KAJ8351668.1"/>
    </source>
</evidence>
<keyword evidence="7" id="KW-0677">Repeat</keyword>
<feature type="region of interest" description="Disordered" evidence="10">
    <location>
        <begin position="1060"/>
        <end position="1086"/>
    </location>
</feature>
<proteinExistence type="inferred from homology"/>
<dbReference type="Gene3D" id="3.40.50.1110">
    <property type="entry name" value="SGNH hydrolase"/>
    <property type="match status" value="1"/>
</dbReference>
<dbReference type="SMART" id="SM00015">
    <property type="entry name" value="IQ"/>
    <property type="match status" value="1"/>
</dbReference>
<dbReference type="InterPro" id="IPR032675">
    <property type="entry name" value="LRR_dom_sf"/>
</dbReference>
<dbReference type="SUPFAM" id="SSF52075">
    <property type="entry name" value="Outer arm dynein light chain 1"/>
    <property type="match status" value="1"/>
</dbReference>
<dbReference type="InterPro" id="IPR036514">
    <property type="entry name" value="SGNH_hydro_sf"/>
</dbReference>
<dbReference type="SMART" id="SM00409">
    <property type="entry name" value="IG"/>
    <property type="match status" value="2"/>
</dbReference>
<dbReference type="GO" id="GO:0030017">
    <property type="term" value="C:sarcomere"/>
    <property type="evidence" value="ECO:0007669"/>
    <property type="project" value="UniProtKB-ARBA"/>
</dbReference>
<dbReference type="InterPro" id="IPR057676">
    <property type="entry name" value="PH_S11IP_C"/>
</dbReference>
<dbReference type="CDD" id="cd23767">
    <property type="entry name" value="IQCD"/>
    <property type="match status" value="1"/>
</dbReference>
<evidence type="ECO:0000256" key="2">
    <source>
        <dbReference type="ARBA" id="ARBA00008771"/>
    </source>
</evidence>
<dbReference type="PANTHER" id="PTHR15454:SF69">
    <property type="entry name" value="SERINE_THREONINE-PROTEIN KINASE 11-INTERACTING PROTEIN"/>
    <property type="match status" value="1"/>
</dbReference>
<evidence type="ECO:0000256" key="4">
    <source>
        <dbReference type="ARBA" id="ARBA00022490"/>
    </source>
</evidence>
<evidence type="ECO:0000256" key="7">
    <source>
        <dbReference type="ARBA" id="ARBA00022737"/>
    </source>
</evidence>
<comment type="subcellular location">
    <subcellularLocation>
        <location evidence="1">Cytoplasm</location>
    </subcellularLocation>
</comment>
<dbReference type="SUPFAM" id="SSF52266">
    <property type="entry name" value="SGNH hydrolase"/>
    <property type="match status" value="1"/>
</dbReference>
<dbReference type="PANTHER" id="PTHR15454">
    <property type="entry name" value="NISCHARIN RELATED"/>
    <property type="match status" value="1"/>
</dbReference>
<dbReference type="InterPro" id="IPR003598">
    <property type="entry name" value="Ig_sub2"/>
</dbReference>
<evidence type="ECO:0000256" key="1">
    <source>
        <dbReference type="ARBA" id="ARBA00004496"/>
    </source>
</evidence>
<evidence type="ECO:0000256" key="3">
    <source>
        <dbReference type="ARBA" id="ARBA00020683"/>
    </source>
</evidence>
<feature type="domain" description="Ig-like" evidence="11">
    <location>
        <begin position="172"/>
        <end position="261"/>
    </location>
</feature>
<evidence type="ECO:0000256" key="5">
    <source>
        <dbReference type="ARBA" id="ARBA00022614"/>
    </source>
</evidence>
<accession>A0A9Q1IR91</accession>
<protein>
    <recommendedName>
        <fullName evidence="3">Serine/threonine-protein kinase 11-interacting protein</fullName>
    </recommendedName>
</protein>
<evidence type="ECO:0000259" key="11">
    <source>
        <dbReference type="PROSITE" id="PS50835"/>
    </source>
</evidence>
<keyword evidence="6" id="KW-0732">Signal</keyword>
<dbReference type="InterPro" id="IPR057292">
    <property type="entry name" value="PH_S11IP"/>
</dbReference>
<sequence>MGTSLGLDARVQWFGWGGLRWERLLPFIHQSLRGRAAPDVLLIHCGGNDLGNTKSLRLVADMKRDLQDLHRRFPGTKILLSAISQRRRWRTANPGKIDKTRNIYKTRSRGWPPSACPLQREDTSRMSKAKAAPPPGCSLDINDPQVQEAAIRIQASYRGHRSRKELREKGPPKVLQELKDVVLLEGSAAKLECRVSAFPDPFIVWSKDGKQLKDGPKYRYVFEDPDVVALVVRDGVLADLGKYTVTIKNPFGETSDSACIKVEVPAKITKGPETVKAKKGSTVVLRANISGEPPPDVGWMKDGQDIEEDDRVFYDIGDTNTTLTIKKAQASDAGKYEPTSHFWTSGVYKPIRMSSPSCGQLNLVRTLATLLRNNGDSVLDGSSTLTLQVGCLQHLTRLFQQFLQSRTNQHGFLALPSHPADTPSMLQVQFLFDMLQKTISLKLINPPGLRLQSVVKIFPFKSLRYLELKRIPPHCLEGLRAVYSELHVFICSRSVSSLQELLSLCGGDLSSALPWLELHTLNFSYNSISCLDESLRLLNVLKSLDLSHNKIQNCGDFLQPLGDLQHLNLGYNFLQWVPLLGISCRATLVKLVLRNNELETINGVEQLSSLQHLDLAYNLLMEHSQLAPLSLLHNLSVLQLEGNPLYFHKNHRLCAVRHISPKAAFRELKLDGCLLLSCELEALHRLGQVIGQTAQIMYQTAMVTEKVPQEASSGAGDISDCLCLSEPAVKRLQRKKSRNKVRVRRASISEPSDTDHDLRTQSSLQEIVLHHQKEIERMETFRDQLGEDWLRYQHHLEKASTPQETDRSGADCSGADRSGAMNGHCATTPVQNASPPERISQPPQLELHATPLLTSEPKQEWLEPEPDTESTLQWPGHGEDNTDSTLETSVGGLQVQGNSSTPLQKEEEEEELGVDLCLPLLVGVLSEEEEEQGMKTAQGPLFLRVQSGHALEVDMQSGRVLSKLELDSLQEVTTSQATWTEKEARLPAVELHFSYINRTRRRRCYVMLDDNPEQVQQALADILSQVVEENKRKLPKGHQQTERMQCLRCCAEFSQQGGHEPIKLIPGRDMGGQEESGPDDSGSALSCPECGSDHVVQVADQLVPSTSTPVQCSSEDDDLNGHFTFNDSSTQAHRLQVCGLQKDPALGEACLTSGSPAHLETTLTDTFLTARSHSFYIGDGDGSSLTDRTPPSQLTFQTPSGPGSEELYASYNYNSPLPAQPAPPLQDQPLHMEGTNPAQFDLLSEDFEAVDHRLKLFLDMEVFENDSEELHCYLKMSTVKFGKPVEFPSLLVVSDQSVYILEITMETHRQPSDLFLKRDSHRISELSYLELGLGSQSIHMEFEDGESAYTLLVRDRARCKRFFGLLTGIVREFAPKSNSKLKSISNTRLNPQHYLWPLLCDATQATGDEDCQPQFLYVLAFIMQGGSLSPVTVLATQETLYLLNEDHQWRKNLPDVTPSEHLSPSSGMVIVQETQPISCVSSVHLFTCDPCKVNINIYDEVEKEERPWVLHSGSAELTRALVDWVRTRWEAMFGVKLMTCLQEAGP</sequence>
<evidence type="ECO:0000256" key="6">
    <source>
        <dbReference type="ARBA" id="ARBA00022729"/>
    </source>
</evidence>
<name>A0A9Q1IR91_SYNKA</name>
<dbReference type="InterPro" id="IPR007110">
    <property type="entry name" value="Ig-like_dom"/>
</dbReference>
<dbReference type="GO" id="GO:0003007">
    <property type="term" value="P:heart morphogenesis"/>
    <property type="evidence" value="ECO:0007669"/>
    <property type="project" value="UniProtKB-ARBA"/>
</dbReference>
<organism evidence="12 13">
    <name type="scientific">Synaphobranchus kaupii</name>
    <name type="common">Kaup's arrowtooth eel</name>
    <dbReference type="NCBI Taxonomy" id="118154"/>
    <lineage>
        <taxon>Eukaryota</taxon>
        <taxon>Metazoa</taxon>
        <taxon>Chordata</taxon>
        <taxon>Craniata</taxon>
        <taxon>Vertebrata</taxon>
        <taxon>Euteleostomi</taxon>
        <taxon>Actinopterygii</taxon>
        <taxon>Neopterygii</taxon>
        <taxon>Teleostei</taxon>
        <taxon>Anguilliformes</taxon>
        <taxon>Synaphobranchidae</taxon>
        <taxon>Synaphobranchus</taxon>
    </lineage>
</organism>
<reference evidence="12" key="1">
    <citation type="journal article" date="2023" name="Science">
        <title>Genome structures resolve the early diversification of teleost fishes.</title>
        <authorList>
            <person name="Parey E."/>
            <person name="Louis A."/>
            <person name="Montfort J."/>
            <person name="Bouchez O."/>
            <person name="Roques C."/>
            <person name="Iampietro C."/>
            <person name="Lluch J."/>
            <person name="Castinel A."/>
            <person name="Donnadieu C."/>
            <person name="Desvignes T."/>
            <person name="Floi Bucao C."/>
            <person name="Jouanno E."/>
            <person name="Wen M."/>
            <person name="Mejri S."/>
            <person name="Dirks R."/>
            <person name="Jansen H."/>
            <person name="Henkel C."/>
            <person name="Chen W.J."/>
            <person name="Zahm M."/>
            <person name="Cabau C."/>
            <person name="Klopp C."/>
            <person name="Thompson A.W."/>
            <person name="Robinson-Rechavi M."/>
            <person name="Braasch I."/>
            <person name="Lecointre G."/>
            <person name="Bobe J."/>
            <person name="Postlethwait J.H."/>
            <person name="Berthelot C."/>
            <person name="Roest Crollius H."/>
            <person name="Guiguen Y."/>
        </authorList>
    </citation>
    <scope>NUCLEOTIDE SEQUENCE</scope>
    <source>
        <strain evidence="12">WJC10195</strain>
    </source>
</reference>
<dbReference type="Proteomes" id="UP001152622">
    <property type="component" value="Chromosome 8"/>
</dbReference>
<dbReference type="InterPro" id="IPR013783">
    <property type="entry name" value="Ig-like_fold"/>
</dbReference>
<dbReference type="FunFam" id="2.60.40.10:FF:000031">
    <property type="entry name" value="Myosin-binding protein C, slow type"/>
    <property type="match status" value="1"/>
</dbReference>
<feature type="region of interest" description="Disordered" evidence="10">
    <location>
        <begin position="798"/>
        <end position="842"/>
    </location>
</feature>
<evidence type="ECO:0000256" key="8">
    <source>
        <dbReference type="ARBA" id="ARBA00023157"/>
    </source>
</evidence>
<dbReference type="PROSITE" id="PS50096">
    <property type="entry name" value="IQ"/>
    <property type="match status" value="1"/>
</dbReference>
<dbReference type="InterPro" id="IPR036179">
    <property type="entry name" value="Ig-like_dom_sf"/>
</dbReference>
<dbReference type="PROSITE" id="PS51450">
    <property type="entry name" value="LRR"/>
    <property type="match status" value="2"/>
</dbReference>
<dbReference type="GO" id="GO:0008104">
    <property type="term" value="P:intracellular protein localization"/>
    <property type="evidence" value="ECO:0007669"/>
    <property type="project" value="TreeGrafter"/>
</dbReference>
<dbReference type="InterPro" id="IPR003599">
    <property type="entry name" value="Ig_sub"/>
</dbReference>
<dbReference type="PROSITE" id="PS50835">
    <property type="entry name" value="IG_LIKE"/>
    <property type="match status" value="2"/>
</dbReference>
<dbReference type="Pfam" id="PF23142">
    <property type="entry name" value="PH_PLEKHM2"/>
    <property type="match status" value="1"/>
</dbReference>
<dbReference type="Gene3D" id="2.60.40.10">
    <property type="entry name" value="Immunoglobulins"/>
    <property type="match status" value="2"/>
</dbReference>
<keyword evidence="9" id="KW-0393">Immunoglobulin domain</keyword>
<evidence type="ECO:0000256" key="10">
    <source>
        <dbReference type="SAM" id="MobiDB-lite"/>
    </source>
</evidence>
<dbReference type="GO" id="GO:0055013">
    <property type="term" value="P:cardiac muscle cell development"/>
    <property type="evidence" value="ECO:0007669"/>
    <property type="project" value="UniProtKB-ARBA"/>
</dbReference>
<dbReference type="Pfam" id="PF25624">
    <property type="entry name" value="PH_S11IP_C"/>
    <property type="match status" value="1"/>
</dbReference>
<feature type="domain" description="Ig-like" evidence="11">
    <location>
        <begin position="265"/>
        <end position="336"/>
    </location>
</feature>
<feature type="compositionally biased region" description="Basic and acidic residues" evidence="10">
    <location>
        <begin position="798"/>
        <end position="809"/>
    </location>
</feature>
<keyword evidence="5" id="KW-0433">Leucine-rich repeat</keyword>
<dbReference type="InterPro" id="IPR031782">
    <property type="entry name" value="LIP1_N"/>
</dbReference>
<dbReference type="FunFam" id="3.80.10.10:FF:000658">
    <property type="entry name" value="Serine/threonine-protein kinase 11-interacting protein"/>
    <property type="match status" value="1"/>
</dbReference>
<feature type="compositionally biased region" description="Basic residues" evidence="10">
    <location>
        <begin position="734"/>
        <end position="745"/>
    </location>
</feature>
<feature type="region of interest" description="Disordered" evidence="10">
    <location>
        <begin position="734"/>
        <end position="761"/>
    </location>
</feature>
<feature type="region of interest" description="Disordered" evidence="10">
    <location>
        <begin position="856"/>
        <end position="887"/>
    </location>
</feature>
<dbReference type="FunFam" id="2.60.40.10:FF:000107">
    <property type="entry name" value="Myosin, light chain kinase a"/>
    <property type="match status" value="1"/>
</dbReference>
<dbReference type="InterPro" id="IPR000048">
    <property type="entry name" value="IQ_motif_EF-hand-BS"/>
</dbReference>
<dbReference type="FunFam" id="3.80.10.10:FF:001219">
    <property type="entry name" value="Serine/threonine-protein kinase 11-interacting protein"/>
    <property type="match status" value="1"/>
</dbReference>
<dbReference type="CDD" id="cd00229">
    <property type="entry name" value="SGNH_hydrolase"/>
    <property type="match status" value="1"/>
</dbReference>
<dbReference type="Pfam" id="PF00612">
    <property type="entry name" value="IQ"/>
    <property type="match status" value="1"/>
</dbReference>
<dbReference type="Gene3D" id="3.80.10.10">
    <property type="entry name" value="Ribonuclease Inhibitor"/>
    <property type="match status" value="2"/>
</dbReference>
<comment type="similarity">
    <text evidence="2">Belongs to the STK11IP family.</text>
</comment>
<dbReference type="EMBL" id="JAINUF010000008">
    <property type="protein sequence ID" value="KAJ8351668.1"/>
    <property type="molecule type" value="Genomic_DNA"/>
</dbReference>
<dbReference type="Pfam" id="PF25357">
    <property type="entry name" value="PH_S11IP"/>
    <property type="match status" value="1"/>
</dbReference>